<dbReference type="GO" id="GO:0007165">
    <property type="term" value="P:signal transduction"/>
    <property type="evidence" value="ECO:0007669"/>
    <property type="project" value="UniProtKB-KW"/>
</dbReference>
<comment type="function">
    <text evidence="6">Gustatory receptor which mediates acceptance or avoidance behavior, depending on its substrates.</text>
</comment>
<feature type="transmembrane region" description="Helical" evidence="6">
    <location>
        <begin position="12"/>
        <end position="32"/>
    </location>
</feature>
<feature type="transmembrane region" description="Helical" evidence="6">
    <location>
        <begin position="44"/>
        <end position="65"/>
    </location>
</feature>
<feature type="transmembrane region" description="Helical" evidence="6">
    <location>
        <begin position="176"/>
        <end position="196"/>
    </location>
</feature>
<keyword evidence="8" id="KW-1185">Reference proteome</keyword>
<dbReference type="GO" id="GO:0050909">
    <property type="term" value="P:sensory perception of taste"/>
    <property type="evidence" value="ECO:0007669"/>
    <property type="project" value="InterPro"/>
</dbReference>
<accession>A0AAD8AJA3</accession>
<keyword evidence="4 6" id="KW-1133">Transmembrane helix</keyword>
<keyword evidence="6" id="KW-0807">Transducer</keyword>
<reference evidence="7" key="1">
    <citation type="journal article" date="2023" name="IScience">
        <title>Live-bearing cockroach genome reveals convergent evolutionary mechanisms linked to viviparity in insects and beyond.</title>
        <authorList>
            <person name="Fouks B."/>
            <person name="Harrison M.C."/>
            <person name="Mikhailova A.A."/>
            <person name="Marchal E."/>
            <person name="English S."/>
            <person name="Carruthers M."/>
            <person name="Jennings E.C."/>
            <person name="Chiamaka E.L."/>
            <person name="Frigard R.A."/>
            <person name="Pippel M."/>
            <person name="Attardo G.M."/>
            <person name="Benoit J.B."/>
            <person name="Bornberg-Bauer E."/>
            <person name="Tobe S.S."/>
        </authorList>
    </citation>
    <scope>NUCLEOTIDE SEQUENCE</scope>
    <source>
        <strain evidence="7">Stay&amp;Tobe</strain>
    </source>
</reference>
<name>A0AAD8AJA3_DIPPU</name>
<dbReference type="Proteomes" id="UP001233999">
    <property type="component" value="Unassembled WGS sequence"/>
</dbReference>
<reference evidence="7" key="2">
    <citation type="submission" date="2023-05" db="EMBL/GenBank/DDBJ databases">
        <authorList>
            <person name="Fouks B."/>
        </authorList>
    </citation>
    <scope>NUCLEOTIDE SEQUENCE</scope>
    <source>
        <strain evidence="7">Stay&amp;Tobe</strain>
        <tissue evidence="7">Testes</tissue>
    </source>
</reference>
<evidence type="ECO:0000256" key="4">
    <source>
        <dbReference type="ARBA" id="ARBA00022989"/>
    </source>
</evidence>
<keyword evidence="6" id="KW-0675">Receptor</keyword>
<feature type="transmembrane region" description="Helical" evidence="6">
    <location>
        <begin position="138"/>
        <end position="156"/>
    </location>
</feature>
<keyword evidence="2 6" id="KW-1003">Cell membrane</keyword>
<feature type="transmembrane region" description="Helical" evidence="6">
    <location>
        <begin position="250"/>
        <end position="273"/>
    </location>
</feature>
<dbReference type="GO" id="GO:0005886">
    <property type="term" value="C:plasma membrane"/>
    <property type="evidence" value="ECO:0007669"/>
    <property type="project" value="UniProtKB-SubCell"/>
</dbReference>
<dbReference type="InterPro" id="IPR013604">
    <property type="entry name" value="7TM_chemorcpt"/>
</dbReference>
<dbReference type="Pfam" id="PF08395">
    <property type="entry name" value="7tm_7"/>
    <property type="match status" value="1"/>
</dbReference>
<dbReference type="EMBL" id="JASPKZ010000494">
    <property type="protein sequence ID" value="KAJ9599790.1"/>
    <property type="molecule type" value="Genomic_DNA"/>
</dbReference>
<keyword evidence="5 6" id="KW-0472">Membrane</keyword>
<proteinExistence type="inferred from homology"/>
<keyword evidence="3 6" id="KW-0812">Transmembrane</keyword>
<dbReference type="AlphaFoldDB" id="A0AAD8AJA3"/>
<gene>
    <name evidence="7" type="ORF">L9F63_026357</name>
</gene>
<comment type="similarity">
    <text evidence="6">Belongs to the insect chemoreceptor superfamily. Gustatory receptor (GR) family.</text>
</comment>
<evidence type="ECO:0000256" key="1">
    <source>
        <dbReference type="ARBA" id="ARBA00004651"/>
    </source>
</evidence>
<evidence type="ECO:0000313" key="8">
    <source>
        <dbReference type="Proteomes" id="UP001233999"/>
    </source>
</evidence>
<evidence type="ECO:0000313" key="7">
    <source>
        <dbReference type="EMBL" id="KAJ9599790.1"/>
    </source>
</evidence>
<evidence type="ECO:0000256" key="3">
    <source>
        <dbReference type="ARBA" id="ARBA00022692"/>
    </source>
</evidence>
<feature type="transmembrane region" description="Helical" evidence="6">
    <location>
        <begin position="279"/>
        <end position="298"/>
    </location>
</feature>
<comment type="subcellular location">
    <subcellularLocation>
        <location evidence="1 6">Cell membrane</location>
        <topology evidence="1 6">Multi-pass membrane protein</topology>
    </subcellularLocation>
</comment>
<feature type="non-terminal residue" evidence="7">
    <location>
        <position position="300"/>
    </location>
</feature>
<evidence type="ECO:0000256" key="6">
    <source>
        <dbReference type="RuleBase" id="RU363108"/>
    </source>
</evidence>
<protein>
    <recommendedName>
        <fullName evidence="6">Gustatory receptor</fullName>
    </recommendedName>
</protein>
<feature type="transmembrane region" description="Helical" evidence="6">
    <location>
        <begin position="77"/>
        <end position="102"/>
    </location>
</feature>
<organism evidence="7 8">
    <name type="scientific">Diploptera punctata</name>
    <name type="common">Pacific beetle cockroach</name>
    <dbReference type="NCBI Taxonomy" id="6984"/>
    <lineage>
        <taxon>Eukaryota</taxon>
        <taxon>Metazoa</taxon>
        <taxon>Ecdysozoa</taxon>
        <taxon>Arthropoda</taxon>
        <taxon>Hexapoda</taxon>
        <taxon>Insecta</taxon>
        <taxon>Pterygota</taxon>
        <taxon>Neoptera</taxon>
        <taxon>Polyneoptera</taxon>
        <taxon>Dictyoptera</taxon>
        <taxon>Blattodea</taxon>
        <taxon>Blaberoidea</taxon>
        <taxon>Blaberidae</taxon>
        <taxon>Diplopterinae</taxon>
        <taxon>Diploptera</taxon>
    </lineage>
</organism>
<evidence type="ECO:0000256" key="2">
    <source>
        <dbReference type="ARBA" id="ARBA00022475"/>
    </source>
</evidence>
<sequence length="300" mass="34835">MERKEKQDLYSIILPLFYVFKVLGITPFNLEGHIGNRELQISQLSVIYFIVIRIVTLIGHFLHFFGNVIGKSYSGQVFVTATFIIGLFRLLFSIVLFIMSFIKRVLVVELFNKLSDIHFFILDEINLNDNGFKIWQRIVLCLIFIQSIVFIPAIIVADLSIETQNIYEYFIENCNFFSLIPFYLLDILVINVMFLLKQYFSITNSEIVNVMNEFNSSEVLKQLKLKQLKVLHFSICNIADFTNSTYNIQIILIIVDRFLIVSYNVYFAITYVLKYQNGVYSSNIYVIISTSVIILGAAHI</sequence>
<comment type="caution">
    <text evidence="7">The sequence shown here is derived from an EMBL/GenBank/DDBJ whole genome shotgun (WGS) entry which is preliminary data.</text>
</comment>
<evidence type="ECO:0000256" key="5">
    <source>
        <dbReference type="ARBA" id="ARBA00023136"/>
    </source>
</evidence>